<dbReference type="PANTHER" id="PTHR10693:SF75">
    <property type="entry name" value="NUCLEAR TRANSPORT FACTOR 2"/>
    <property type="match status" value="1"/>
</dbReference>
<dbReference type="InterPro" id="IPR039539">
    <property type="entry name" value="Ras_GTPase_bind_prot"/>
</dbReference>
<dbReference type="SUPFAM" id="SSF54928">
    <property type="entry name" value="RNA-binding domain, RBD"/>
    <property type="match status" value="1"/>
</dbReference>
<dbReference type="InterPro" id="IPR000504">
    <property type="entry name" value="RRM_dom"/>
</dbReference>
<dbReference type="EMBL" id="NMUH01000029">
    <property type="protein sequence ID" value="MQL69145.1"/>
    <property type="molecule type" value="Genomic_DNA"/>
</dbReference>
<dbReference type="CDD" id="cd00780">
    <property type="entry name" value="NTF2"/>
    <property type="match status" value="1"/>
</dbReference>
<dbReference type="Pfam" id="PF02136">
    <property type="entry name" value="NTF2"/>
    <property type="match status" value="1"/>
</dbReference>
<evidence type="ECO:0000313" key="7">
    <source>
        <dbReference type="Proteomes" id="UP000652761"/>
    </source>
</evidence>
<organism evidence="6 7">
    <name type="scientific">Colocasia esculenta</name>
    <name type="common">Wild taro</name>
    <name type="synonym">Arum esculentum</name>
    <dbReference type="NCBI Taxonomy" id="4460"/>
    <lineage>
        <taxon>Eukaryota</taxon>
        <taxon>Viridiplantae</taxon>
        <taxon>Streptophyta</taxon>
        <taxon>Embryophyta</taxon>
        <taxon>Tracheophyta</taxon>
        <taxon>Spermatophyta</taxon>
        <taxon>Magnoliopsida</taxon>
        <taxon>Liliopsida</taxon>
        <taxon>Araceae</taxon>
        <taxon>Aroideae</taxon>
        <taxon>Colocasieae</taxon>
        <taxon>Colocasia</taxon>
    </lineage>
</organism>
<dbReference type="PANTHER" id="PTHR10693">
    <property type="entry name" value="RAS GTPASE-ACTIVATING PROTEIN-BINDING PROTEIN"/>
    <property type="match status" value="1"/>
</dbReference>
<dbReference type="FunFam" id="3.10.450.50:FF:000003">
    <property type="entry name" value="Nuclear transport factor 2 family protein"/>
    <property type="match status" value="1"/>
</dbReference>
<proteinExistence type="predicted"/>
<keyword evidence="1 2" id="KW-0694">RNA-binding</keyword>
<dbReference type="InterPro" id="IPR018222">
    <property type="entry name" value="Nuclear_transport_factor_2_euk"/>
</dbReference>
<dbReference type="InterPro" id="IPR035979">
    <property type="entry name" value="RBD_domain_sf"/>
</dbReference>
<evidence type="ECO:0000256" key="2">
    <source>
        <dbReference type="PROSITE-ProRule" id="PRU00176"/>
    </source>
</evidence>
<dbReference type="SUPFAM" id="SSF54427">
    <property type="entry name" value="NTF2-like"/>
    <property type="match status" value="1"/>
</dbReference>
<evidence type="ECO:0000256" key="1">
    <source>
        <dbReference type="ARBA" id="ARBA00022884"/>
    </source>
</evidence>
<dbReference type="InterPro" id="IPR012677">
    <property type="entry name" value="Nucleotide-bd_a/b_plait_sf"/>
</dbReference>
<feature type="region of interest" description="Disordered" evidence="3">
    <location>
        <begin position="272"/>
        <end position="291"/>
    </location>
</feature>
<dbReference type="GO" id="GO:1990904">
    <property type="term" value="C:ribonucleoprotein complex"/>
    <property type="evidence" value="ECO:0007669"/>
    <property type="project" value="TreeGrafter"/>
</dbReference>
<feature type="non-terminal residue" evidence="6">
    <location>
        <position position="1"/>
    </location>
</feature>
<dbReference type="Gene3D" id="3.30.70.330">
    <property type="match status" value="1"/>
</dbReference>
<protein>
    <submittedName>
        <fullName evidence="6">Uncharacterized protein</fullName>
    </submittedName>
</protein>
<comment type="caution">
    <text evidence="6">The sequence shown here is derived from an EMBL/GenBank/DDBJ whole genome shotgun (WGS) entry which is preliminary data.</text>
</comment>
<dbReference type="InterPro" id="IPR002075">
    <property type="entry name" value="NTF2_dom"/>
</dbReference>
<dbReference type="GO" id="GO:0005829">
    <property type="term" value="C:cytosol"/>
    <property type="evidence" value="ECO:0007669"/>
    <property type="project" value="TreeGrafter"/>
</dbReference>
<dbReference type="Proteomes" id="UP000652761">
    <property type="component" value="Unassembled WGS sequence"/>
</dbReference>
<dbReference type="PROSITE" id="PS50102">
    <property type="entry name" value="RRM"/>
    <property type="match status" value="1"/>
</dbReference>
<gene>
    <name evidence="6" type="ORF">Taro_001404</name>
</gene>
<dbReference type="PROSITE" id="PS50177">
    <property type="entry name" value="NTF2_DOMAIN"/>
    <property type="match status" value="1"/>
</dbReference>
<dbReference type="InterPro" id="IPR032710">
    <property type="entry name" value="NTF2-like_dom_sf"/>
</dbReference>
<feature type="domain" description="RRM" evidence="4">
    <location>
        <begin position="294"/>
        <end position="361"/>
    </location>
</feature>
<evidence type="ECO:0000259" key="4">
    <source>
        <dbReference type="PROSITE" id="PS50102"/>
    </source>
</evidence>
<evidence type="ECO:0000313" key="6">
    <source>
        <dbReference type="EMBL" id="MQL69145.1"/>
    </source>
</evidence>
<sequence>MASQNVTLASPPAAHVVGKAFVEQYYHILHLSPDMVHKFYQDSSLLARPGLDGAMSSAINEKVMSLNYEDYKFEIETVDAQESFKGGVLVLVTGSLVGKDNILRKFTQSFFLAPQDEGGYFVLNDVFRYVRENQTKENNSLLDDVTHDFATKSTATSDPVYHVTENTKSSPDEDTGNGAEVSNQLENGQLVVEEESVEQPVKLSCHDAPPAPEVTTAIEEEVPKKSYASIVKVMKGSSTPSNVYVPTTKVKVTAPTKTEKQASEAIAVPAPEAAAPCRNDGNESSNPHDEAEGHSIYIRSLPQNATPADVVEEFKKFGPIKVGGVQVRNHRQFGYCFGFVEFESESSMQAAIELMVVAAMPVAEDSSSWAGAASGMRSGFVMITSGGVVVSMADKVMSGTSSGVEAGSSVAGEAFLHEQLGFIRMVAGTSVLITGSPLQLHLLKV</sequence>
<dbReference type="SMART" id="SM00360">
    <property type="entry name" value="RRM"/>
    <property type="match status" value="1"/>
</dbReference>
<name>A0A843TDL6_COLES</name>
<dbReference type="AlphaFoldDB" id="A0A843TDL6"/>
<dbReference type="OrthoDB" id="339151at2759"/>
<evidence type="ECO:0000259" key="5">
    <source>
        <dbReference type="PROSITE" id="PS50177"/>
    </source>
</evidence>
<evidence type="ECO:0000256" key="3">
    <source>
        <dbReference type="SAM" id="MobiDB-lite"/>
    </source>
</evidence>
<feature type="domain" description="NTF2" evidence="5">
    <location>
        <begin position="17"/>
        <end position="129"/>
    </location>
</feature>
<reference evidence="6" key="1">
    <citation type="submission" date="2017-07" db="EMBL/GenBank/DDBJ databases">
        <title>Taro Niue Genome Assembly and Annotation.</title>
        <authorList>
            <person name="Atibalentja N."/>
            <person name="Keating K."/>
            <person name="Fields C.J."/>
        </authorList>
    </citation>
    <scope>NUCLEOTIDE SEQUENCE</scope>
    <source>
        <strain evidence="6">Niue_2</strain>
        <tissue evidence="6">Leaf</tissue>
    </source>
</reference>
<dbReference type="CDD" id="cd00590">
    <property type="entry name" value="RRM_SF"/>
    <property type="match status" value="1"/>
</dbReference>
<feature type="region of interest" description="Disordered" evidence="3">
    <location>
        <begin position="156"/>
        <end position="181"/>
    </location>
</feature>
<dbReference type="GO" id="GO:0003729">
    <property type="term" value="F:mRNA binding"/>
    <property type="evidence" value="ECO:0007669"/>
    <property type="project" value="TreeGrafter"/>
</dbReference>
<dbReference type="Pfam" id="PF00076">
    <property type="entry name" value="RRM_1"/>
    <property type="match status" value="1"/>
</dbReference>
<dbReference type="Gene3D" id="3.10.450.50">
    <property type="match status" value="1"/>
</dbReference>
<accession>A0A843TDL6</accession>
<keyword evidence="7" id="KW-1185">Reference proteome</keyword>